<dbReference type="GO" id="GO:0042158">
    <property type="term" value="P:lipoprotein biosynthetic process"/>
    <property type="evidence" value="ECO:0007669"/>
    <property type="project" value="UniProtKB-UniRule"/>
</dbReference>
<evidence type="ECO:0000256" key="4">
    <source>
        <dbReference type="ARBA" id="ARBA00022692"/>
    </source>
</evidence>
<feature type="transmembrane region" description="Helical" evidence="7">
    <location>
        <begin position="241"/>
        <end position="258"/>
    </location>
</feature>
<evidence type="ECO:0000256" key="1">
    <source>
        <dbReference type="ARBA" id="ARBA00007150"/>
    </source>
</evidence>
<feature type="transmembrane region" description="Helical" evidence="7">
    <location>
        <begin position="23"/>
        <end position="41"/>
    </location>
</feature>
<dbReference type="NCBIfam" id="TIGR00544">
    <property type="entry name" value="lgt"/>
    <property type="match status" value="1"/>
</dbReference>
<comment type="subcellular location">
    <subcellularLocation>
        <location evidence="7">Cell inner membrane</location>
        <topology evidence="7">Multi-pass membrane protein</topology>
    </subcellularLocation>
</comment>
<keyword evidence="2 7" id="KW-1003">Cell membrane</keyword>
<dbReference type="Proteomes" id="UP000008630">
    <property type="component" value="Chromosome"/>
</dbReference>
<keyword evidence="4 7" id="KW-0812">Transmembrane</keyword>
<feature type="binding site" evidence="7">
    <location>
        <position position="153"/>
    </location>
    <ligand>
        <name>a 1,2-diacyl-sn-glycero-3-phospho-(1'-sn-glycerol)</name>
        <dbReference type="ChEBI" id="CHEBI:64716"/>
    </ligand>
</feature>
<dbReference type="PANTHER" id="PTHR30589">
    <property type="entry name" value="PROLIPOPROTEIN DIACYLGLYCERYL TRANSFERASE"/>
    <property type="match status" value="1"/>
</dbReference>
<evidence type="ECO:0000256" key="2">
    <source>
        <dbReference type="ARBA" id="ARBA00022475"/>
    </source>
</evidence>
<dbReference type="GO" id="GO:0008961">
    <property type="term" value="F:phosphatidylglycerol-prolipoprotein diacylglyceryl transferase activity"/>
    <property type="evidence" value="ECO:0007669"/>
    <property type="project" value="UniProtKB-UniRule"/>
</dbReference>
<dbReference type="Pfam" id="PF01790">
    <property type="entry name" value="LGT"/>
    <property type="match status" value="2"/>
</dbReference>
<evidence type="ECO:0000313" key="8">
    <source>
        <dbReference type="EMBL" id="ADV42699.1"/>
    </source>
</evidence>
<reference key="1">
    <citation type="submission" date="2010-11" db="EMBL/GenBank/DDBJ databases">
        <title>The complete genome of Bacteroides helcogenes P 36-108.</title>
        <authorList>
            <consortium name="US DOE Joint Genome Institute (JGI-PGF)"/>
            <person name="Lucas S."/>
            <person name="Copeland A."/>
            <person name="Lapidus A."/>
            <person name="Bruce D."/>
            <person name="Goodwin L."/>
            <person name="Pitluck S."/>
            <person name="Kyrpides N."/>
            <person name="Mavromatis K."/>
            <person name="Ivanova N."/>
            <person name="Zeytun A."/>
            <person name="Brettin T."/>
            <person name="Detter J.C."/>
            <person name="Tapia R."/>
            <person name="Han C."/>
            <person name="Land M."/>
            <person name="Hauser L."/>
            <person name="Markowitz V."/>
            <person name="Cheng J.-F."/>
            <person name="Hugenholtz P."/>
            <person name="Woyke T."/>
            <person name="Wu D."/>
            <person name="Gronow S."/>
            <person name="Wellnitz S."/>
            <person name="Brambilla E."/>
            <person name="Klenk H.-P."/>
            <person name="Eisen J.A."/>
        </authorList>
    </citation>
    <scope>NUCLEOTIDE SEQUENCE</scope>
    <source>
        <strain>P 36-108</strain>
    </source>
</reference>
<dbReference type="HAMAP" id="MF_01147">
    <property type="entry name" value="Lgt"/>
    <property type="match status" value="1"/>
</dbReference>
<feature type="transmembrane region" description="Helical" evidence="7">
    <location>
        <begin position="278"/>
        <end position="296"/>
    </location>
</feature>
<dbReference type="OrthoDB" id="871140at2"/>
<dbReference type="RefSeq" id="WP_013546314.1">
    <property type="nucleotide sequence ID" value="NC_014933.1"/>
</dbReference>
<dbReference type="HOGENOM" id="CLU_013386_1_0_10"/>
<dbReference type="InterPro" id="IPR001640">
    <property type="entry name" value="Lgt"/>
</dbReference>
<protein>
    <recommendedName>
        <fullName evidence="7">Phosphatidylglycerol--prolipoprotein diacylglyceryl transferase</fullName>
        <ecNumber evidence="7">2.5.1.145</ecNumber>
    </recommendedName>
</protein>
<dbReference type="EC" id="2.5.1.145" evidence="7"/>
<feature type="transmembrane region" description="Helical" evidence="7">
    <location>
        <begin position="137"/>
        <end position="155"/>
    </location>
</feature>
<feature type="transmembrane region" description="Helical" evidence="7">
    <location>
        <begin position="186"/>
        <end position="205"/>
    </location>
</feature>
<dbReference type="UniPathway" id="UPA00664"/>
<evidence type="ECO:0000256" key="6">
    <source>
        <dbReference type="ARBA" id="ARBA00023136"/>
    </source>
</evidence>
<gene>
    <name evidence="7" type="primary">lgt</name>
    <name evidence="8" type="ordered locus">Bache_0676</name>
</gene>
<evidence type="ECO:0000256" key="7">
    <source>
        <dbReference type="HAMAP-Rule" id="MF_01147"/>
    </source>
</evidence>
<dbReference type="EMBL" id="CP002352">
    <property type="protein sequence ID" value="ADV42699.1"/>
    <property type="molecule type" value="Genomic_DNA"/>
</dbReference>
<accession>E6SMY3</accession>
<evidence type="ECO:0000256" key="5">
    <source>
        <dbReference type="ARBA" id="ARBA00022989"/>
    </source>
</evidence>
<proteinExistence type="inferred from homology"/>
<feature type="transmembrane region" description="Helical" evidence="7">
    <location>
        <begin position="61"/>
        <end position="84"/>
    </location>
</feature>
<feature type="transmembrane region" description="Helical" evidence="7">
    <location>
        <begin position="104"/>
        <end position="125"/>
    </location>
</feature>
<dbReference type="PANTHER" id="PTHR30589:SF0">
    <property type="entry name" value="PHOSPHATIDYLGLYCEROL--PROLIPOPROTEIN DIACYLGLYCERYL TRANSFERASE"/>
    <property type="match status" value="1"/>
</dbReference>
<evidence type="ECO:0000313" key="9">
    <source>
        <dbReference type="Proteomes" id="UP000008630"/>
    </source>
</evidence>
<sequence>MLSLLTINWSPDPELFKLFGFSIRYYALLWIVGLALAYFIVQRQYRDKKIGDDKFEPLFFYCFFGILIGARLGHCIFYDWAYYQNHFVEMILPIKLLPDGNWKMTGYTGLASHGGTLGLIIALWLYCRKTKMHYMDVLDMIAVATPITACCIRLANLMNSEIIGMPTNVPWAFVFERVDMLPRHPAQLYEAIAYFTFFLGMMYLYKRGLRKQETKLATDFSTTKSKSSIQQINASSPYHRGFFFGLCLTEIFIFRFFIEFLKENQVNFEDGMTLNMGQWLSVPFIIIGVYFMCFYGKKK</sequence>
<dbReference type="GO" id="GO:0005886">
    <property type="term" value="C:plasma membrane"/>
    <property type="evidence" value="ECO:0007669"/>
    <property type="project" value="UniProtKB-SubCell"/>
</dbReference>
<comment type="similarity">
    <text evidence="1 7">Belongs to the Lgt family.</text>
</comment>
<name>E6SMY3_BACT6</name>
<comment type="catalytic activity">
    <reaction evidence="7">
        <text>L-cysteinyl-[prolipoprotein] + a 1,2-diacyl-sn-glycero-3-phospho-(1'-sn-glycerol) = an S-1,2-diacyl-sn-glyceryl-L-cysteinyl-[prolipoprotein] + sn-glycerol 1-phosphate + H(+)</text>
        <dbReference type="Rhea" id="RHEA:56712"/>
        <dbReference type="Rhea" id="RHEA-COMP:14679"/>
        <dbReference type="Rhea" id="RHEA-COMP:14680"/>
        <dbReference type="ChEBI" id="CHEBI:15378"/>
        <dbReference type="ChEBI" id="CHEBI:29950"/>
        <dbReference type="ChEBI" id="CHEBI:57685"/>
        <dbReference type="ChEBI" id="CHEBI:64716"/>
        <dbReference type="ChEBI" id="CHEBI:140658"/>
        <dbReference type="EC" id="2.5.1.145"/>
    </reaction>
</comment>
<dbReference type="KEGG" id="bhl:Bache_0676"/>
<dbReference type="PATRIC" id="fig|693979.3.peg.720"/>
<keyword evidence="7" id="KW-0997">Cell inner membrane</keyword>
<comment type="pathway">
    <text evidence="7">Protein modification; lipoprotein biosynthesis (diacylglyceryl transfer).</text>
</comment>
<keyword evidence="5 7" id="KW-1133">Transmembrane helix</keyword>
<dbReference type="AlphaFoldDB" id="E6SMY3"/>
<organism evidence="8 9">
    <name type="scientific">Bacteroides helcogenes (strain ATCC 35417 / DSM 20613 / JCM 6297 / CCUG 15421 / P 36-108)</name>
    <dbReference type="NCBI Taxonomy" id="693979"/>
    <lineage>
        <taxon>Bacteria</taxon>
        <taxon>Pseudomonadati</taxon>
        <taxon>Bacteroidota</taxon>
        <taxon>Bacteroidia</taxon>
        <taxon>Bacteroidales</taxon>
        <taxon>Bacteroidaceae</taxon>
        <taxon>Bacteroides</taxon>
    </lineage>
</organism>
<comment type="function">
    <text evidence="7">Catalyzes the transfer of the diacylglyceryl group from phosphatidylglycerol to the sulfhydryl group of the N-terminal cysteine of a prolipoprotein, the first step in the formation of mature lipoproteins.</text>
</comment>
<keyword evidence="6 7" id="KW-0472">Membrane</keyword>
<keyword evidence="9" id="KW-1185">Reference proteome</keyword>
<dbReference type="eggNOG" id="COG0682">
    <property type="taxonomic scope" value="Bacteria"/>
</dbReference>
<evidence type="ECO:0000256" key="3">
    <source>
        <dbReference type="ARBA" id="ARBA00022679"/>
    </source>
</evidence>
<keyword evidence="3 7" id="KW-0808">Transferase</keyword>
<dbReference type="STRING" id="693979.Bache_0676"/>
<reference evidence="8 9" key="2">
    <citation type="journal article" date="2011" name="Stand. Genomic Sci.">
        <title>Complete genome sequence of Bacteroides helcogenes type strain (P 36-108).</title>
        <authorList>
            <person name="Pati A."/>
            <person name="Gronow S."/>
            <person name="Zeytun A."/>
            <person name="Lapidus A."/>
            <person name="Nolan M."/>
            <person name="Hammon N."/>
            <person name="Deshpande S."/>
            <person name="Cheng J.F."/>
            <person name="Tapia R."/>
            <person name="Han C."/>
            <person name="Goodwin L."/>
            <person name="Pitluck S."/>
            <person name="Liolios K."/>
            <person name="Pagani I."/>
            <person name="Ivanova N."/>
            <person name="Mavromatis K."/>
            <person name="Chen A."/>
            <person name="Palaniappan K."/>
            <person name="Land M."/>
            <person name="Hauser L."/>
            <person name="Chang Y.J."/>
            <person name="Jeffries C.D."/>
            <person name="Detter J.C."/>
            <person name="Brambilla E."/>
            <person name="Rohde M."/>
            <person name="Goker M."/>
            <person name="Woyke T."/>
            <person name="Bristow J."/>
            <person name="Eisen J.A."/>
            <person name="Markowitz V."/>
            <person name="Hugenholtz P."/>
            <person name="Kyrpides N.C."/>
            <person name="Klenk H.P."/>
            <person name="Lucas S."/>
        </authorList>
    </citation>
    <scope>NUCLEOTIDE SEQUENCE [LARGE SCALE GENOMIC DNA]</scope>
    <source>
        <strain evidence="9">ATCC 35417 / DSM 20613 / JCM 6297 / CCUG 15421 / P 36-108</strain>
    </source>
</reference>